<dbReference type="NCBIfam" id="TIGR01497">
    <property type="entry name" value="kdpB"/>
    <property type="match status" value="1"/>
</dbReference>
<keyword evidence="12 16" id="KW-1278">Translocase</keyword>
<keyword evidence="11 16" id="KW-0630">Potassium</keyword>
<keyword evidence="4 16" id="KW-0633">Potassium transport</keyword>
<dbReference type="Gene3D" id="3.40.50.1000">
    <property type="entry name" value="HAD superfamily/HAD-like"/>
    <property type="match status" value="1"/>
</dbReference>
<comment type="subcellular location">
    <subcellularLocation>
        <location evidence="16">Cell membrane</location>
        <topology evidence="16">Multi-pass membrane protein</topology>
    </subcellularLocation>
    <subcellularLocation>
        <location evidence="1">Membrane</location>
    </subcellularLocation>
</comment>
<feature type="active site" description="4-aspartylphosphate intermediate" evidence="16">
    <location>
        <position position="313"/>
    </location>
</feature>
<evidence type="ECO:0000256" key="13">
    <source>
        <dbReference type="ARBA" id="ARBA00022989"/>
    </source>
</evidence>
<feature type="binding site" evidence="16">
    <location>
        <position position="530"/>
    </location>
    <ligand>
        <name>Mg(2+)</name>
        <dbReference type="ChEBI" id="CHEBI:18420"/>
    </ligand>
</feature>
<evidence type="ECO:0000256" key="2">
    <source>
        <dbReference type="ARBA" id="ARBA00022448"/>
    </source>
</evidence>
<evidence type="ECO:0000313" key="18">
    <source>
        <dbReference type="EMBL" id="MFC0238948.1"/>
    </source>
</evidence>
<feature type="binding site" evidence="16">
    <location>
        <begin position="382"/>
        <end position="389"/>
    </location>
    <ligand>
        <name>ATP</name>
        <dbReference type="ChEBI" id="CHEBI:30616"/>
    </ligand>
</feature>
<dbReference type="InterPro" id="IPR023298">
    <property type="entry name" value="ATPase_P-typ_TM_dom_sf"/>
</dbReference>
<dbReference type="InterPro" id="IPR008250">
    <property type="entry name" value="ATPase_P-typ_transduc_dom_A_sf"/>
</dbReference>
<dbReference type="Proteomes" id="UP001589775">
    <property type="component" value="Unassembled WGS sequence"/>
</dbReference>
<proteinExistence type="inferred from homology"/>
<evidence type="ECO:0000256" key="9">
    <source>
        <dbReference type="ARBA" id="ARBA00022840"/>
    </source>
</evidence>
<accession>A0ABV6EL55</accession>
<evidence type="ECO:0000256" key="15">
    <source>
        <dbReference type="ARBA" id="ARBA00023136"/>
    </source>
</evidence>
<comment type="subunit">
    <text evidence="16">The system is composed of three essential subunits: KdpA, KdpB and KdpC.</text>
</comment>
<dbReference type="CDD" id="cd02078">
    <property type="entry name" value="P-type_ATPase_K"/>
    <property type="match status" value="1"/>
</dbReference>
<dbReference type="SUPFAM" id="SSF81665">
    <property type="entry name" value="Calcium ATPase, transmembrane domain M"/>
    <property type="match status" value="1"/>
</dbReference>
<comment type="function">
    <text evidence="16">Part of the high-affinity ATP-driven potassium transport (or Kdp) system, which catalyzes the hydrolysis of ATP coupled with the electrogenic transport of potassium into the cytoplasm. This subunit is responsible for energy coupling to the transport system and for the release of the potassium ions to the cytoplasm.</text>
</comment>
<feature type="binding site" evidence="16">
    <location>
        <position position="526"/>
    </location>
    <ligand>
        <name>Mg(2+)</name>
        <dbReference type="ChEBI" id="CHEBI:18420"/>
    </ligand>
</feature>
<dbReference type="SFLD" id="SFLDG00002">
    <property type="entry name" value="C1.7:_P-type_atpase_like"/>
    <property type="match status" value="1"/>
</dbReference>
<evidence type="ECO:0000256" key="4">
    <source>
        <dbReference type="ARBA" id="ARBA00022538"/>
    </source>
</evidence>
<comment type="similarity">
    <text evidence="16">Belongs to the cation transport ATPase (P-type) (TC 3.A.3) family. Type IA subfamily.</text>
</comment>
<keyword evidence="3 16" id="KW-1003">Cell membrane</keyword>
<dbReference type="EC" id="7.2.2.6" evidence="16"/>
<feature type="transmembrane region" description="Helical" evidence="16">
    <location>
        <begin position="624"/>
        <end position="644"/>
    </location>
</feature>
<keyword evidence="13 16" id="KW-1133">Transmembrane helix</keyword>
<comment type="catalytic activity">
    <reaction evidence="16">
        <text>K(+)(out) + ATP + H2O = K(+)(in) + ADP + phosphate + H(+)</text>
        <dbReference type="Rhea" id="RHEA:16777"/>
        <dbReference type="ChEBI" id="CHEBI:15377"/>
        <dbReference type="ChEBI" id="CHEBI:15378"/>
        <dbReference type="ChEBI" id="CHEBI:29103"/>
        <dbReference type="ChEBI" id="CHEBI:30616"/>
        <dbReference type="ChEBI" id="CHEBI:43474"/>
        <dbReference type="ChEBI" id="CHEBI:456216"/>
        <dbReference type="EC" id="7.2.2.6"/>
    </reaction>
</comment>
<evidence type="ECO:0000256" key="3">
    <source>
        <dbReference type="ARBA" id="ARBA00022475"/>
    </source>
</evidence>
<feature type="binding site" evidence="16">
    <location>
        <position position="350"/>
    </location>
    <ligand>
        <name>ATP</name>
        <dbReference type="ChEBI" id="CHEBI:30616"/>
    </ligand>
</feature>
<feature type="transmembrane region" description="Helical" evidence="16">
    <location>
        <begin position="664"/>
        <end position="689"/>
    </location>
</feature>
<feature type="transmembrane region" description="Helical" evidence="16">
    <location>
        <begin position="255"/>
        <end position="280"/>
    </location>
</feature>
<keyword evidence="9 16" id="KW-0067">ATP-binding</keyword>
<evidence type="ECO:0000313" key="19">
    <source>
        <dbReference type="Proteomes" id="UP001589775"/>
    </source>
</evidence>
<dbReference type="InterPro" id="IPR023214">
    <property type="entry name" value="HAD_sf"/>
</dbReference>
<dbReference type="InterPro" id="IPR006391">
    <property type="entry name" value="P-type_ATPase_bsu_IA"/>
</dbReference>
<dbReference type="NCBIfam" id="TIGR01494">
    <property type="entry name" value="ATPase_P-type"/>
    <property type="match status" value="2"/>
</dbReference>
<evidence type="ECO:0000256" key="1">
    <source>
        <dbReference type="ARBA" id="ARBA00004370"/>
    </source>
</evidence>
<keyword evidence="6 16" id="KW-0812">Transmembrane</keyword>
<reference evidence="18 19" key="1">
    <citation type="submission" date="2024-09" db="EMBL/GenBank/DDBJ databases">
        <authorList>
            <person name="Sun Q."/>
            <person name="Mori K."/>
        </authorList>
    </citation>
    <scope>NUCLEOTIDE SEQUENCE [LARGE SCALE GENOMIC DNA]</scope>
    <source>
        <strain evidence="18 19">KCTC 23279</strain>
    </source>
</reference>
<dbReference type="PROSITE" id="PS00154">
    <property type="entry name" value="ATPASE_E1_E2"/>
    <property type="match status" value="1"/>
</dbReference>
<feature type="binding site" evidence="16">
    <location>
        <position position="400"/>
    </location>
    <ligand>
        <name>ATP</name>
        <dbReference type="ChEBI" id="CHEBI:30616"/>
    </ligand>
</feature>
<keyword evidence="8 16" id="KW-0547">Nucleotide-binding</keyword>
<dbReference type="PANTHER" id="PTHR43743:SF1">
    <property type="entry name" value="POTASSIUM-TRANSPORTING ATPASE ATP-BINDING SUBUNIT"/>
    <property type="match status" value="1"/>
</dbReference>
<feature type="transmembrane region" description="Helical" evidence="16">
    <location>
        <begin position="74"/>
        <end position="92"/>
    </location>
</feature>
<dbReference type="InterPro" id="IPR059000">
    <property type="entry name" value="ATPase_P-type_domA"/>
</dbReference>
<feature type="transmembrane region" description="Helical" evidence="16">
    <location>
        <begin position="42"/>
        <end position="62"/>
    </location>
</feature>
<feature type="transmembrane region" description="Helical" evidence="16">
    <location>
        <begin position="225"/>
        <end position="249"/>
    </location>
</feature>
<dbReference type="EMBL" id="JBHLWM010000001">
    <property type="protein sequence ID" value="MFC0238948.1"/>
    <property type="molecule type" value="Genomic_DNA"/>
</dbReference>
<evidence type="ECO:0000256" key="11">
    <source>
        <dbReference type="ARBA" id="ARBA00022958"/>
    </source>
</evidence>
<dbReference type="SFLD" id="SFLDS00003">
    <property type="entry name" value="Haloacid_Dehalogenase"/>
    <property type="match status" value="1"/>
</dbReference>
<feature type="binding site" evidence="16">
    <location>
        <position position="354"/>
    </location>
    <ligand>
        <name>ATP</name>
        <dbReference type="ChEBI" id="CHEBI:30616"/>
    </ligand>
</feature>
<gene>
    <name evidence="16 18" type="primary">kdpB</name>
    <name evidence="18" type="ORF">ACFFJ6_00650</name>
</gene>
<dbReference type="SFLD" id="SFLDF00027">
    <property type="entry name" value="p-type_atpase"/>
    <property type="match status" value="1"/>
</dbReference>
<keyword evidence="5 16" id="KW-0597">Phosphoprotein</keyword>
<sequence length="690" mass="72073">MQASKVSKRSKASTMLDPAVLLPAIGQAFVKLDPRTLIKNPVMFVLEIVTALTTVLLIRDLVIGQGDIGFELQITIWLWFTVLFANFAEAVAEGRGKAQADTLRATRASTVAKRLLMEGNHELYEGVAAEHLQVGDLVLCEAGDTIPGDGEVIEGIASVNEAAVTGESAPVIRESGGDRSAVTGGTTVISDRIIVKITSAVGSSFLDRMIKLVEGAERQKTPNEIALNILLVGLTIIFVFATVTIPSFATYAGGSISVIVLVALFVTLIPTTIGALLSAIGIAGMDRLVRFNVLAMSGRAVEAAGDIDTLLLDKTGTITFGNRLASEIIPVPGVSDAEAAQAALLASEADETAEGRSIVALAREKYAVSGEAVPAGAQFIAFSATTRLSGVDIGSRKLRKGAVDSILKFVRDASGADVAEPSAFRAAVDRIARSGGTPLGLAEGGRLLGVIHLKDVVKPDVKERFAALRRMGIKTVMITGDNPVTAASIASEAGVDDFIAQATPEDKLRYIRTEQANGRLIAMCGDGTNDAPALAQADVGVAMQSGTQAAREAGNMVDLDSDPTKLIEVVGIGKQLLMTRGALTTFSIANDVAKYFAIIPAMFVAFYPQLGALNVMGLSTPQSAILSAIIFNALIIIALIPLALKGVTYRPVGAAALLRRNLLIYGLGGLVLPFVGIKVIDLAVTALHLA</sequence>
<keyword evidence="10 16" id="KW-0460">Magnesium</keyword>
<name>A0ABV6EL55_9BRAD</name>
<keyword evidence="19" id="KW-1185">Reference proteome</keyword>
<evidence type="ECO:0000256" key="16">
    <source>
        <dbReference type="HAMAP-Rule" id="MF_00285"/>
    </source>
</evidence>
<feature type="domain" description="P-type ATPase A" evidence="17">
    <location>
        <begin position="124"/>
        <end position="214"/>
    </location>
</feature>
<dbReference type="InterPro" id="IPR001757">
    <property type="entry name" value="P_typ_ATPase"/>
</dbReference>
<protein>
    <recommendedName>
        <fullName evidence="16">Potassium-transporting ATPase ATP-binding subunit</fullName>
        <ecNumber evidence="16">7.2.2.6</ecNumber>
    </recommendedName>
    <alternativeName>
        <fullName evidence="16">ATP phosphohydrolase [potassium-transporting] B chain</fullName>
    </alternativeName>
    <alternativeName>
        <fullName evidence="16">Potassium-binding and translocating subunit B</fullName>
    </alternativeName>
    <alternativeName>
        <fullName evidence="16">Potassium-translocating ATPase B chain</fullName>
    </alternativeName>
</protein>
<dbReference type="SUPFAM" id="SSF56784">
    <property type="entry name" value="HAD-like"/>
    <property type="match status" value="1"/>
</dbReference>
<keyword evidence="2 16" id="KW-0813">Transport</keyword>
<dbReference type="InterPro" id="IPR018303">
    <property type="entry name" value="ATPase_P-typ_P_site"/>
</dbReference>
<keyword evidence="14 16" id="KW-0406">Ion transport</keyword>
<evidence type="ECO:0000256" key="6">
    <source>
        <dbReference type="ARBA" id="ARBA00022692"/>
    </source>
</evidence>
<dbReference type="SUPFAM" id="SSF81653">
    <property type="entry name" value="Calcium ATPase, transduction domain A"/>
    <property type="match status" value="1"/>
</dbReference>
<dbReference type="RefSeq" id="WP_378383296.1">
    <property type="nucleotide sequence ID" value="NZ_JBHLWM010000001.1"/>
</dbReference>
<feature type="transmembrane region" description="Helical" evidence="16">
    <location>
        <begin position="595"/>
        <end position="618"/>
    </location>
</feature>
<dbReference type="Gene3D" id="2.70.150.10">
    <property type="entry name" value="Calcium-transporting ATPase, cytoplasmic transduction domain A"/>
    <property type="match status" value="1"/>
</dbReference>
<dbReference type="PANTHER" id="PTHR43743">
    <property type="entry name" value="POTASSIUM-TRANSPORTING ATPASE ATP-BINDING SUBUNIT"/>
    <property type="match status" value="1"/>
</dbReference>
<dbReference type="InterPro" id="IPR023299">
    <property type="entry name" value="ATPase_P-typ_cyto_dom_N"/>
</dbReference>
<dbReference type="Gene3D" id="3.40.1110.10">
    <property type="entry name" value="Calcium-transporting ATPase, cytoplasmic domain N"/>
    <property type="match status" value="1"/>
</dbReference>
<dbReference type="InterPro" id="IPR036412">
    <property type="entry name" value="HAD-like_sf"/>
</dbReference>
<keyword evidence="7 16" id="KW-0479">Metal-binding</keyword>
<evidence type="ECO:0000256" key="7">
    <source>
        <dbReference type="ARBA" id="ARBA00022723"/>
    </source>
</evidence>
<evidence type="ECO:0000256" key="5">
    <source>
        <dbReference type="ARBA" id="ARBA00022553"/>
    </source>
</evidence>
<evidence type="ECO:0000256" key="14">
    <source>
        <dbReference type="ARBA" id="ARBA00023065"/>
    </source>
</evidence>
<evidence type="ECO:0000259" key="17">
    <source>
        <dbReference type="Pfam" id="PF00122"/>
    </source>
</evidence>
<evidence type="ECO:0000256" key="8">
    <source>
        <dbReference type="ARBA" id="ARBA00022741"/>
    </source>
</evidence>
<evidence type="ECO:0000256" key="10">
    <source>
        <dbReference type="ARBA" id="ARBA00022842"/>
    </source>
</evidence>
<dbReference type="Pfam" id="PF00702">
    <property type="entry name" value="Hydrolase"/>
    <property type="match status" value="1"/>
</dbReference>
<evidence type="ECO:0000256" key="12">
    <source>
        <dbReference type="ARBA" id="ARBA00022967"/>
    </source>
</evidence>
<dbReference type="HAMAP" id="MF_00285">
    <property type="entry name" value="KdpB"/>
    <property type="match status" value="1"/>
</dbReference>
<dbReference type="InterPro" id="IPR044492">
    <property type="entry name" value="P_typ_ATPase_HD_dom"/>
</dbReference>
<comment type="caution">
    <text evidence="18">The sequence shown here is derived from an EMBL/GenBank/DDBJ whole genome shotgun (WGS) entry which is preliminary data.</text>
</comment>
<dbReference type="PRINTS" id="PR00119">
    <property type="entry name" value="CATATPASE"/>
</dbReference>
<keyword evidence="15 16" id="KW-0472">Membrane</keyword>
<dbReference type="PROSITE" id="PS01229">
    <property type="entry name" value="COF_2"/>
    <property type="match status" value="1"/>
</dbReference>
<dbReference type="Pfam" id="PF00122">
    <property type="entry name" value="E1-E2_ATPase"/>
    <property type="match status" value="1"/>
</dbReference>
<organism evidence="18 19">
    <name type="scientific">Rhodopseudomonas telluris</name>
    <dbReference type="NCBI Taxonomy" id="644215"/>
    <lineage>
        <taxon>Bacteria</taxon>
        <taxon>Pseudomonadati</taxon>
        <taxon>Pseudomonadota</taxon>
        <taxon>Alphaproteobacteria</taxon>
        <taxon>Hyphomicrobiales</taxon>
        <taxon>Nitrobacteraceae</taxon>
        <taxon>Rhodopseudomonas</taxon>
    </lineage>
</organism>